<evidence type="ECO:0000313" key="1">
    <source>
        <dbReference type="EMBL" id="QKW93820.1"/>
    </source>
</evidence>
<organism evidence="1">
    <name type="scientific">Vitiosangium cumulatum</name>
    <dbReference type="NCBI Taxonomy" id="1867796"/>
    <lineage>
        <taxon>Bacteria</taxon>
        <taxon>Pseudomonadati</taxon>
        <taxon>Myxococcota</taxon>
        <taxon>Myxococcia</taxon>
        <taxon>Myxococcales</taxon>
        <taxon>Cystobacterineae</taxon>
        <taxon>Archangiaceae</taxon>
        <taxon>Vitiosangium</taxon>
    </lineage>
</organism>
<proteinExistence type="predicted"/>
<sequence>MAMEQSPQPISADWGPGVSANGVAEVYTLDGPNMTLAQTQGGLVSTWDLLIPGSYAEFGEHTDLLFYDRSAGTGTFLTTDMDGSLQLMKWHKGWRTSWAQIVSGNFLPQPTGNNSLLFYDRTAGHGEFYVVDGKGGISLVAKHTNWRKSWERIVPGPFLKGQTFDSLIFYDRAAGQGELYTQDGQGNISLVMKYPNWRKSWNEILTYRDFGNDINILLFYDRAAGHGEFYAVDPNNGNLLPREKHTNWRKSWDVIIPCRLSQNIMNGLLFYDRAAGHGEFYQVDNNGKLTLVAKHTNWRHTWHAIAAGTFVGIGEPSLLFYQR</sequence>
<protein>
    <submittedName>
        <fullName evidence="1">Uncharacterized protein</fullName>
    </submittedName>
</protein>
<name>A0A7D5BV56_9BACT</name>
<dbReference type="AlphaFoldDB" id="A0A7D5BV56"/>
<accession>A0A7D5BV56</accession>
<reference evidence="1" key="1">
    <citation type="journal article" date="2020" name="Molecules">
        <title>2-Hydroxysorangiadenosine: Structure and Biosynthesis of a Myxobacterial Sesquiterpene-Nucleoside.</title>
        <authorList>
            <person name="Okoth D.A."/>
            <person name="Hug J.J."/>
            <person name="Garcia R."/>
            <person name="Sproer C."/>
            <person name="Overmann J."/>
            <person name="Muller R."/>
        </authorList>
    </citation>
    <scope>NUCLEOTIDE SEQUENCE</scope>
    <source>
        <strain evidence="1">MCy10943</strain>
    </source>
</reference>
<dbReference type="EMBL" id="MT520817">
    <property type="protein sequence ID" value="QKW93820.1"/>
    <property type="molecule type" value="Genomic_DNA"/>
</dbReference>